<dbReference type="EMBL" id="CP002546">
    <property type="protein sequence ID" value="ADY58852.1"/>
    <property type="molecule type" value="Genomic_DNA"/>
</dbReference>
<accession>F0SMN3</accession>
<dbReference type="RefSeq" id="WP_013627585.1">
    <property type="nucleotide sequence ID" value="NC_015174.1"/>
</dbReference>
<dbReference type="HOGENOM" id="CLU_1209072_0_0_0"/>
<dbReference type="Proteomes" id="UP000006860">
    <property type="component" value="Chromosome"/>
</dbReference>
<protein>
    <submittedName>
        <fullName evidence="1">Uncharacterized protein</fullName>
    </submittedName>
</protein>
<gene>
    <name evidence="1" type="ordered locus">Plabr_1239</name>
</gene>
<evidence type="ECO:0000313" key="2">
    <source>
        <dbReference type="Proteomes" id="UP000006860"/>
    </source>
</evidence>
<evidence type="ECO:0000313" key="1">
    <source>
        <dbReference type="EMBL" id="ADY58852.1"/>
    </source>
</evidence>
<dbReference type="STRING" id="756272.Plabr_1239"/>
<reference evidence="2" key="1">
    <citation type="submission" date="2011-02" db="EMBL/GenBank/DDBJ databases">
        <title>The complete genome of Planctomyces brasiliensis DSM 5305.</title>
        <authorList>
            <person name="Lucas S."/>
            <person name="Copeland A."/>
            <person name="Lapidus A."/>
            <person name="Bruce D."/>
            <person name="Goodwin L."/>
            <person name="Pitluck S."/>
            <person name="Kyrpides N."/>
            <person name="Mavromatis K."/>
            <person name="Pagani I."/>
            <person name="Ivanova N."/>
            <person name="Ovchinnikova G."/>
            <person name="Lu M."/>
            <person name="Detter J.C."/>
            <person name="Han C."/>
            <person name="Land M."/>
            <person name="Hauser L."/>
            <person name="Markowitz V."/>
            <person name="Cheng J.-F."/>
            <person name="Hugenholtz P."/>
            <person name="Woyke T."/>
            <person name="Wu D."/>
            <person name="Tindall B."/>
            <person name="Pomrenke H.G."/>
            <person name="Brambilla E."/>
            <person name="Klenk H.-P."/>
            <person name="Eisen J.A."/>
        </authorList>
    </citation>
    <scope>NUCLEOTIDE SEQUENCE [LARGE SCALE GENOMIC DNA]</scope>
    <source>
        <strain evidence="2">ATCC 49424 / DSM 5305 / JCM 21570 / NBRC 103401 / IFAM 1448</strain>
    </source>
</reference>
<sequence>MAVSIASLICCCIAMPLQQAAHERAVADGMGSSRMLIYRQVDDSPVLSLLAELSQLAGQGIPRWCETPRDVQVFDVRINRDQWTRLAQLDIRRFRADAAEFDAEDLAAFVDGSRHLRSVELTECSEIPDVMLDRLRKDCPALDFQIRGEALPQLATVSTPAGLRIETTSSDLPNFFGARYLVALDGQPLQTYHQVKRKVGAMKPGESVRLTVRDVAGVEREEVFTVPVK</sequence>
<dbReference type="eggNOG" id="COG0265">
    <property type="taxonomic scope" value="Bacteria"/>
</dbReference>
<name>F0SMN3_RUBBR</name>
<dbReference type="KEGG" id="pbs:Plabr_1239"/>
<dbReference type="AlphaFoldDB" id="F0SMN3"/>
<proteinExistence type="predicted"/>
<keyword evidence="2" id="KW-1185">Reference proteome</keyword>
<organism evidence="1 2">
    <name type="scientific">Rubinisphaera brasiliensis (strain ATCC 49424 / DSM 5305 / JCM 21570 / IAM 15109 / NBRC 103401 / IFAM 1448)</name>
    <name type="common">Planctomyces brasiliensis</name>
    <dbReference type="NCBI Taxonomy" id="756272"/>
    <lineage>
        <taxon>Bacteria</taxon>
        <taxon>Pseudomonadati</taxon>
        <taxon>Planctomycetota</taxon>
        <taxon>Planctomycetia</taxon>
        <taxon>Planctomycetales</taxon>
        <taxon>Planctomycetaceae</taxon>
        <taxon>Rubinisphaera</taxon>
    </lineage>
</organism>
<dbReference type="OrthoDB" id="2356897at2"/>